<keyword evidence="1" id="KW-0812">Transmembrane</keyword>
<dbReference type="EMBL" id="CAJVPV010001701">
    <property type="protein sequence ID" value="CAG8505598.1"/>
    <property type="molecule type" value="Genomic_DNA"/>
</dbReference>
<dbReference type="GO" id="GO:0016757">
    <property type="term" value="F:glycosyltransferase activity"/>
    <property type="evidence" value="ECO:0007669"/>
    <property type="project" value="InterPro"/>
</dbReference>
<dbReference type="InterPro" id="IPR002495">
    <property type="entry name" value="Glyco_trans_8"/>
</dbReference>
<dbReference type="InterPro" id="IPR029044">
    <property type="entry name" value="Nucleotide-diphossugar_trans"/>
</dbReference>
<proteinExistence type="predicted"/>
<dbReference type="OrthoDB" id="2014201at2759"/>
<dbReference type="InterPro" id="IPR050587">
    <property type="entry name" value="GNT1/Glycosyltrans_8"/>
</dbReference>
<protein>
    <submittedName>
        <fullName evidence="2">14925_t:CDS:1</fullName>
    </submittedName>
</protein>
<keyword evidence="1" id="KW-1133">Transmembrane helix</keyword>
<organism evidence="2 3">
    <name type="scientific">Acaulospora morrowiae</name>
    <dbReference type="NCBI Taxonomy" id="94023"/>
    <lineage>
        <taxon>Eukaryota</taxon>
        <taxon>Fungi</taxon>
        <taxon>Fungi incertae sedis</taxon>
        <taxon>Mucoromycota</taxon>
        <taxon>Glomeromycotina</taxon>
        <taxon>Glomeromycetes</taxon>
        <taxon>Diversisporales</taxon>
        <taxon>Acaulosporaceae</taxon>
        <taxon>Acaulospora</taxon>
    </lineage>
</organism>
<gene>
    <name evidence="2" type="ORF">AMORRO_LOCUS3469</name>
</gene>
<sequence length="346" mass="40612">MRETYKYTSLKIQGPPRLLIKCFFIIGGLAVFGVLLIFTYDNIKRQRYESPFYSKDYACHDTITCRNKYNSSSIEETNDNSNQTISNVAFFTSLYSDEYLKGTMLLGYTIKKHHPNHEMYLIYFKEKVSESTLCQVRAMGWKTKAIERIPPPWEGAPAIFIDQFSKLQIWSFVEFKDGIIYLDSDTIVVKRVDQLFELIKPSTGFEFAAAPDVLWGKDSNNFNAGFMLLKPDKYVYAEMMRTHKIKGSYDIGFAEQSFLNEFFRYRYLRLPETFNINLSIMDLNPHLWKMLLPDMHVVHYTEQKPFKNPNPGIYVEPYKLWNSLYEEMDKTMNLSGIESICEKTEQ</sequence>
<dbReference type="AlphaFoldDB" id="A0A9N8ZSA3"/>
<dbReference type="SUPFAM" id="SSF53448">
    <property type="entry name" value="Nucleotide-diphospho-sugar transferases"/>
    <property type="match status" value="1"/>
</dbReference>
<dbReference type="PANTHER" id="PTHR11183">
    <property type="entry name" value="GLYCOGENIN SUBFAMILY MEMBER"/>
    <property type="match status" value="1"/>
</dbReference>
<name>A0A9N8ZSA3_9GLOM</name>
<dbReference type="Proteomes" id="UP000789342">
    <property type="component" value="Unassembled WGS sequence"/>
</dbReference>
<dbReference type="Pfam" id="PF01501">
    <property type="entry name" value="Glyco_transf_8"/>
    <property type="match status" value="1"/>
</dbReference>
<evidence type="ECO:0000313" key="2">
    <source>
        <dbReference type="EMBL" id="CAG8505598.1"/>
    </source>
</evidence>
<feature type="transmembrane region" description="Helical" evidence="1">
    <location>
        <begin position="18"/>
        <end position="40"/>
    </location>
</feature>
<evidence type="ECO:0000313" key="3">
    <source>
        <dbReference type="Proteomes" id="UP000789342"/>
    </source>
</evidence>
<keyword evidence="3" id="KW-1185">Reference proteome</keyword>
<evidence type="ECO:0000256" key="1">
    <source>
        <dbReference type="SAM" id="Phobius"/>
    </source>
</evidence>
<accession>A0A9N8ZSA3</accession>
<dbReference type="Gene3D" id="3.90.550.10">
    <property type="entry name" value="Spore Coat Polysaccharide Biosynthesis Protein SpsA, Chain A"/>
    <property type="match status" value="1"/>
</dbReference>
<comment type="caution">
    <text evidence="2">The sequence shown here is derived from an EMBL/GenBank/DDBJ whole genome shotgun (WGS) entry which is preliminary data.</text>
</comment>
<reference evidence="2" key="1">
    <citation type="submission" date="2021-06" db="EMBL/GenBank/DDBJ databases">
        <authorList>
            <person name="Kallberg Y."/>
            <person name="Tangrot J."/>
            <person name="Rosling A."/>
        </authorList>
    </citation>
    <scope>NUCLEOTIDE SEQUENCE</scope>
    <source>
        <strain evidence="2">CL551</strain>
    </source>
</reference>
<keyword evidence="1" id="KW-0472">Membrane</keyword>